<reference evidence="1 2" key="1">
    <citation type="submission" date="2019-07" db="EMBL/GenBank/DDBJ databases">
        <authorList>
            <person name="Jastrzebski P J."/>
            <person name="Paukszto L."/>
            <person name="Jastrzebski P J."/>
        </authorList>
    </citation>
    <scope>NUCLEOTIDE SEQUENCE [LARGE SCALE GENOMIC DNA]</scope>
    <source>
        <strain evidence="1 2">WMS-il1</strain>
    </source>
</reference>
<proteinExistence type="predicted"/>
<dbReference type="InterPro" id="IPR043502">
    <property type="entry name" value="DNA/RNA_pol_sf"/>
</dbReference>
<evidence type="ECO:0008006" key="3">
    <source>
        <dbReference type="Google" id="ProtNLM"/>
    </source>
</evidence>
<dbReference type="Proteomes" id="UP000321570">
    <property type="component" value="Unassembled WGS sequence"/>
</dbReference>
<organism evidence="1 2">
    <name type="scientific">Hymenolepis diminuta</name>
    <name type="common">Rat tapeworm</name>
    <dbReference type="NCBI Taxonomy" id="6216"/>
    <lineage>
        <taxon>Eukaryota</taxon>
        <taxon>Metazoa</taxon>
        <taxon>Spiralia</taxon>
        <taxon>Lophotrochozoa</taxon>
        <taxon>Platyhelminthes</taxon>
        <taxon>Cestoda</taxon>
        <taxon>Eucestoda</taxon>
        <taxon>Cyclophyllidea</taxon>
        <taxon>Hymenolepididae</taxon>
        <taxon>Hymenolepis</taxon>
    </lineage>
</organism>
<name>A0A564ZDE7_HYMDI</name>
<protein>
    <recommendedName>
        <fullName evidence="3">Peptidase A2 domain-containing protein</fullName>
    </recommendedName>
</protein>
<feature type="non-terminal residue" evidence="1">
    <location>
        <position position="1"/>
    </location>
</feature>
<sequence>QNSGTSYLIDSGAEIFVLPPNFAEQTSSDHSLILTPANMSPVKIYGQKSVTLDRGLHGTFCWIFIISDVSKPITGADSFCHFSLLLNFSRTKLLDPLTNFHSKCTECPCPDYRLFLILTNPVRRDKPVNHSVTYFIITHGNSVKVRVRSLSSTRYKIAKDEFEHMPDLGIIHRSSSNWSSALHVVPKKSGD</sequence>
<accession>A0A564ZDE7</accession>
<dbReference type="Gene3D" id="3.10.10.10">
    <property type="entry name" value="HIV Type 1 Reverse Transcriptase, subunit A, domain 1"/>
    <property type="match status" value="1"/>
</dbReference>
<gene>
    <name evidence="1" type="ORF">WMSIL1_LOCUS14830</name>
</gene>
<evidence type="ECO:0000313" key="2">
    <source>
        <dbReference type="Proteomes" id="UP000321570"/>
    </source>
</evidence>
<keyword evidence="2" id="KW-1185">Reference proteome</keyword>
<evidence type="ECO:0000313" key="1">
    <source>
        <dbReference type="EMBL" id="VUZ57382.1"/>
    </source>
</evidence>
<dbReference type="SUPFAM" id="SSF56672">
    <property type="entry name" value="DNA/RNA polymerases"/>
    <property type="match status" value="1"/>
</dbReference>
<dbReference type="AlphaFoldDB" id="A0A564ZDE7"/>
<dbReference type="EMBL" id="CABIJS010000717">
    <property type="protein sequence ID" value="VUZ57382.1"/>
    <property type="molecule type" value="Genomic_DNA"/>
</dbReference>